<keyword evidence="5 7" id="KW-0274">FAD</keyword>
<accession>A0A844WBH8</accession>
<dbReference type="EMBL" id="WNXQ01000001">
    <property type="protein sequence ID" value="MWB76640.1"/>
    <property type="molecule type" value="Genomic_DNA"/>
</dbReference>
<evidence type="ECO:0000256" key="6">
    <source>
        <dbReference type="ARBA" id="ARBA00023002"/>
    </source>
</evidence>
<name>A0A844WBH8_9RHOB</name>
<dbReference type="Pfam" id="PF00441">
    <property type="entry name" value="Acyl-CoA_dh_1"/>
    <property type="match status" value="1"/>
</dbReference>
<evidence type="ECO:0000256" key="2">
    <source>
        <dbReference type="ARBA" id="ARBA00009347"/>
    </source>
</evidence>
<dbReference type="GO" id="GO:0005737">
    <property type="term" value="C:cytoplasm"/>
    <property type="evidence" value="ECO:0007669"/>
    <property type="project" value="TreeGrafter"/>
</dbReference>
<dbReference type="InterPro" id="IPR050741">
    <property type="entry name" value="Acyl-CoA_dehydrogenase"/>
</dbReference>
<evidence type="ECO:0000259" key="10">
    <source>
        <dbReference type="Pfam" id="PF02771"/>
    </source>
</evidence>
<evidence type="ECO:0000256" key="3">
    <source>
        <dbReference type="ARBA" id="ARBA00011738"/>
    </source>
</evidence>
<evidence type="ECO:0000259" key="9">
    <source>
        <dbReference type="Pfam" id="PF02770"/>
    </source>
</evidence>
<comment type="cofactor">
    <cofactor evidence="1 7">
        <name>FAD</name>
        <dbReference type="ChEBI" id="CHEBI:57692"/>
    </cofactor>
</comment>
<dbReference type="Gene3D" id="1.20.140.10">
    <property type="entry name" value="Butyryl-CoA Dehydrogenase, subunit A, domain 3"/>
    <property type="match status" value="1"/>
</dbReference>
<dbReference type="RefSeq" id="WP_160380780.1">
    <property type="nucleotide sequence ID" value="NZ_WNXQ01000001.1"/>
</dbReference>
<dbReference type="InterPro" id="IPR009100">
    <property type="entry name" value="AcylCoA_DH/oxidase_NM_dom_sf"/>
</dbReference>
<dbReference type="Proteomes" id="UP000443843">
    <property type="component" value="Unassembled WGS sequence"/>
</dbReference>
<dbReference type="Gene3D" id="2.40.110.10">
    <property type="entry name" value="Butyryl-CoA Dehydrogenase, subunit A, domain 2"/>
    <property type="match status" value="1"/>
</dbReference>
<evidence type="ECO:0000256" key="4">
    <source>
        <dbReference type="ARBA" id="ARBA00022630"/>
    </source>
</evidence>
<dbReference type="Pfam" id="PF02770">
    <property type="entry name" value="Acyl-CoA_dh_M"/>
    <property type="match status" value="1"/>
</dbReference>
<feature type="domain" description="Acyl-CoA oxidase/dehydrogenase middle" evidence="9">
    <location>
        <begin position="133"/>
        <end position="233"/>
    </location>
</feature>
<comment type="subunit">
    <text evidence="3">Homodimer.</text>
</comment>
<evidence type="ECO:0000313" key="11">
    <source>
        <dbReference type="EMBL" id="MWB76640.1"/>
    </source>
</evidence>
<keyword evidence="6 7" id="KW-0560">Oxidoreductase</keyword>
<evidence type="ECO:0000313" key="12">
    <source>
        <dbReference type="Proteomes" id="UP000443843"/>
    </source>
</evidence>
<evidence type="ECO:0000256" key="7">
    <source>
        <dbReference type="RuleBase" id="RU362125"/>
    </source>
</evidence>
<dbReference type="InterPro" id="IPR006091">
    <property type="entry name" value="Acyl-CoA_Oxase/DH_mid-dom"/>
</dbReference>
<dbReference type="SUPFAM" id="SSF56645">
    <property type="entry name" value="Acyl-CoA dehydrogenase NM domain-like"/>
    <property type="match status" value="1"/>
</dbReference>
<proteinExistence type="inferred from homology"/>
<dbReference type="InterPro" id="IPR046373">
    <property type="entry name" value="Acyl-CoA_Oxase/DH_mid-dom_sf"/>
</dbReference>
<dbReference type="Gene3D" id="1.10.540.10">
    <property type="entry name" value="Acyl-CoA dehydrogenase/oxidase, N-terminal domain"/>
    <property type="match status" value="1"/>
</dbReference>
<protein>
    <submittedName>
        <fullName evidence="11">Acyl-CoA dehydrogenase</fullName>
    </submittedName>
</protein>
<feature type="domain" description="Acyl-CoA dehydrogenase/oxidase C-terminal" evidence="8">
    <location>
        <begin position="245"/>
        <end position="394"/>
    </location>
</feature>
<dbReference type="PANTHER" id="PTHR48083:SF13">
    <property type="entry name" value="ACYL-COA DEHYDROGENASE FAMILY MEMBER 11"/>
    <property type="match status" value="1"/>
</dbReference>
<comment type="caution">
    <text evidence="11">The sequence shown here is derived from an EMBL/GenBank/DDBJ whole genome shotgun (WGS) entry which is preliminary data.</text>
</comment>
<dbReference type="AlphaFoldDB" id="A0A844WBH8"/>
<gene>
    <name evidence="11" type="ORF">GLS40_01230</name>
</gene>
<reference evidence="11 12" key="1">
    <citation type="submission" date="2019-11" db="EMBL/GenBank/DDBJ databases">
        <title>Pseudooceanicola pacifica sp. nov., isolated from deep-sea sediment of the Pacific Ocean.</title>
        <authorList>
            <person name="Lyu L."/>
        </authorList>
    </citation>
    <scope>NUCLEOTIDE SEQUENCE [LARGE SCALE GENOMIC DNA]</scope>
    <source>
        <strain evidence="11 12">216_PA32_1</strain>
    </source>
</reference>
<dbReference type="InterPro" id="IPR037069">
    <property type="entry name" value="AcylCoA_DH/ox_N_sf"/>
</dbReference>
<dbReference type="SUPFAM" id="SSF47203">
    <property type="entry name" value="Acyl-CoA dehydrogenase C-terminal domain-like"/>
    <property type="match status" value="1"/>
</dbReference>
<dbReference type="InterPro" id="IPR036250">
    <property type="entry name" value="AcylCo_DH-like_C"/>
</dbReference>
<dbReference type="PANTHER" id="PTHR48083">
    <property type="entry name" value="MEDIUM-CHAIN SPECIFIC ACYL-COA DEHYDROGENASE, MITOCHONDRIAL-RELATED"/>
    <property type="match status" value="1"/>
</dbReference>
<dbReference type="GO" id="GO:0033539">
    <property type="term" value="P:fatty acid beta-oxidation using acyl-CoA dehydrogenase"/>
    <property type="evidence" value="ECO:0007669"/>
    <property type="project" value="TreeGrafter"/>
</dbReference>
<keyword evidence="4 7" id="KW-0285">Flavoprotein</keyword>
<feature type="domain" description="Acyl-CoA dehydrogenase/oxidase N-terminal" evidence="10">
    <location>
        <begin position="13"/>
        <end position="128"/>
    </location>
</feature>
<evidence type="ECO:0000256" key="1">
    <source>
        <dbReference type="ARBA" id="ARBA00001974"/>
    </source>
</evidence>
<organism evidence="11 12">
    <name type="scientific">Pseudooceanicola pacificus</name>
    <dbReference type="NCBI Taxonomy" id="2676438"/>
    <lineage>
        <taxon>Bacteria</taxon>
        <taxon>Pseudomonadati</taxon>
        <taxon>Pseudomonadota</taxon>
        <taxon>Alphaproteobacteria</taxon>
        <taxon>Rhodobacterales</taxon>
        <taxon>Paracoccaceae</taxon>
        <taxon>Pseudooceanicola</taxon>
    </lineage>
</organism>
<comment type="similarity">
    <text evidence="2 7">Belongs to the acyl-CoA dehydrogenase family.</text>
</comment>
<dbReference type="InterPro" id="IPR013786">
    <property type="entry name" value="AcylCoA_DH/ox_N"/>
</dbReference>
<dbReference type="GO" id="GO:0050660">
    <property type="term" value="F:flavin adenine dinucleotide binding"/>
    <property type="evidence" value="ECO:0007669"/>
    <property type="project" value="InterPro"/>
</dbReference>
<dbReference type="Pfam" id="PF02771">
    <property type="entry name" value="Acyl-CoA_dh_N"/>
    <property type="match status" value="1"/>
</dbReference>
<keyword evidence="12" id="KW-1185">Reference proteome</keyword>
<dbReference type="InterPro" id="IPR009075">
    <property type="entry name" value="AcylCo_DH/oxidase_C"/>
</dbReference>
<evidence type="ECO:0000259" key="8">
    <source>
        <dbReference type="Pfam" id="PF00441"/>
    </source>
</evidence>
<sequence>MDDHRTPDLGTRLQAFMTREIFPRVKEMNRFIAANPPGARPDFLADLKRKARDEGLWNLGLPSLPDWATGTRLSNSAFAPMAETLGWVHWAAEVFNCHAPDLPTMEMLVAIGTEEQKARWLKPMLEGEVCTGFSMTEPETASSDARNIAAEIEDRGDHWLVNGHKWFTGNHGVPGWAFTVLIGVSDPDAAAYARHSALIVPVDLPGVHVVRDIPVLGFSHRFRPHAEMVFDNVKVPKENLLGARGKGFAAAQVRLATARIHHCMRSIGGAELMLALMCERARQRQTFGSPIAAHGKVQEFVAHSRVELEQARLLTLNAAAALDAKGGKGAQAEISMIKLAVAQACHGVADRAVQVFGAMGMTDDSPAADFLAGMRALRIYDGPDEVHVRTIARHEFAAQSAAYPEGLMRYFCTDFSDESRWRAAGGGAAG</sequence>
<evidence type="ECO:0000256" key="5">
    <source>
        <dbReference type="ARBA" id="ARBA00022827"/>
    </source>
</evidence>
<dbReference type="GO" id="GO:0003995">
    <property type="term" value="F:acyl-CoA dehydrogenase activity"/>
    <property type="evidence" value="ECO:0007669"/>
    <property type="project" value="TreeGrafter"/>
</dbReference>